<organism evidence="1">
    <name type="scientific">Absidia glauca</name>
    <name type="common">Pin mould</name>
    <dbReference type="NCBI Taxonomy" id="4829"/>
    <lineage>
        <taxon>Eukaryota</taxon>
        <taxon>Fungi</taxon>
        <taxon>Fungi incertae sedis</taxon>
        <taxon>Mucoromycota</taxon>
        <taxon>Mucoromycotina</taxon>
        <taxon>Mucoromycetes</taxon>
        <taxon>Mucorales</taxon>
        <taxon>Cunninghamellaceae</taxon>
        <taxon>Absidia</taxon>
    </lineage>
</organism>
<reference evidence="1" key="1">
    <citation type="submission" date="2016-04" db="EMBL/GenBank/DDBJ databases">
        <authorList>
            <person name="Evans L.H."/>
            <person name="Alamgir A."/>
            <person name="Owens N."/>
            <person name="Weber N.D."/>
            <person name="Virtaneva K."/>
            <person name="Barbian K."/>
            <person name="Babar A."/>
            <person name="Rosenke K."/>
        </authorList>
    </citation>
    <scope>NUCLEOTIDE SEQUENCE [LARGE SCALE GENOMIC DNA]</scope>
    <source>
        <strain evidence="1">CBS 101.48</strain>
    </source>
</reference>
<keyword evidence="2" id="KW-1185">Reference proteome</keyword>
<dbReference type="InParanoid" id="A0A168MUP4"/>
<dbReference type="Proteomes" id="UP000078561">
    <property type="component" value="Unassembled WGS sequence"/>
</dbReference>
<proteinExistence type="predicted"/>
<sequence>MTTCSSVSVFTWRGLKLDNGSFHAMINTLGIPTSGSPKVLPLILLPLVRKKFHSCDAYVLKEGSPSSFAAGVSWRSSSPPFGYVAGLLESKAKHWRYGTSQLGNRLNVEKQCGRDVEKG</sequence>
<gene>
    <name evidence="1" type="primary">ABSGL_04847.1 scaffold 6035</name>
</gene>
<evidence type="ECO:0000313" key="1">
    <source>
        <dbReference type="EMBL" id="SAL99246.1"/>
    </source>
</evidence>
<evidence type="ECO:0000313" key="2">
    <source>
        <dbReference type="Proteomes" id="UP000078561"/>
    </source>
</evidence>
<accession>A0A168MUP4</accession>
<dbReference type="AlphaFoldDB" id="A0A168MUP4"/>
<protein>
    <submittedName>
        <fullName evidence="1">Uncharacterized protein</fullName>
    </submittedName>
</protein>
<dbReference type="EMBL" id="LT552594">
    <property type="protein sequence ID" value="SAL99246.1"/>
    <property type="molecule type" value="Genomic_DNA"/>
</dbReference>
<name>A0A168MUP4_ABSGL</name>